<dbReference type="HOGENOM" id="CLU_2190380_0_0_1"/>
<reference evidence="2" key="2">
    <citation type="submission" date="2015-01" db="EMBL/GenBank/DDBJ databases">
        <title>Evolutionary Origins and Diversification of the Mycorrhizal Mutualists.</title>
        <authorList>
            <consortium name="DOE Joint Genome Institute"/>
            <consortium name="Mycorrhizal Genomics Consortium"/>
            <person name="Kohler A."/>
            <person name="Kuo A."/>
            <person name="Nagy L.G."/>
            <person name="Floudas D."/>
            <person name="Copeland A."/>
            <person name="Barry K.W."/>
            <person name="Cichocki N."/>
            <person name="Veneault-Fourrey C."/>
            <person name="LaButti K."/>
            <person name="Lindquist E.A."/>
            <person name="Lipzen A."/>
            <person name="Lundell T."/>
            <person name="Morin E."/>
            <person name="Murat C."/>
            <person name="Riley R."/>
            <person name="Ohm R."/>
            <person name="Sun H."/>
            <person name="Tunlid A."/>
            <person name="Henrissat B."/>
            <person name="Grigoriev I.V."/>
            <person name="Hibbett D.S."/>
            <person name="Martin F."/>
        </authorList>
    </citation>
    <scope>NUCLEOTIDE SEQUENCE [LARGE SCALE GENOMIC DNA]</scope>
    <source>
        <strain evidence="2">MUT 4182</strain>
    </source>
</reference>
<reference evidence="1 2" key="1">
    <citation type="submission" date="2014-04" db="EMBL/GenBank/DDBJ databases">
        <authorList>
            <consortium name="DOE Joint Genome Institute"/>
            <person name="Kuo A."/>
            <person name="Girlanda M."/>
            <person name="Perotto S."/>
            <person name="Kohler A."/>
            <person name="Nagy L.G."/>
            <person name="Floudas D."/>
            <person name="Copeland A."/>
            <person name="Barry K.W."/>
            <person name="Cichocki N."/>
            <person name="Veneault-Fourrey C."/>
            <person name="LaButti K."/>
            <person name="Lindquist E.A."/>
            <person name="Lipzen A."/>
            <person name="Lundell T."/>
            <person name="Morin E."/>
            <person name="Murat C."/>
            <person name="Sun H."/>
            <person name="Tunlid A."/>
            <person name="Henrissat B."/>
            <person name="Grigoriev I.V."/>
            <person name="Hibbett D.S."/>
            <person name="Martin F."/>
            <person name="Nordberg H.P."/>
            <person name="Cantor M.N."/>
            <person name="Hua S.X."/>
        </authorList>
    </citation>
    <scope>NUCLEOTIDE SEQUENCE [LARGE SCALE GENOMIC DNA]</scope>
    <source>
        <strain evidence="1 2">MUT 4182</strain>
    </source>
</reference>
<gene>
    <name evidence="1" type="ORF">M407DRAFT_241219</name>
</gene>
<dbReference type="Proteomes" id="UP000054248">
    <property type="component" value="Unassembled WGS sequence"/>
</dbReference>
<accession>A0A0C3QW13</accession>
<evidence type="ECO:0000313" key="1">
    <source>
        <dbReference type="EMBL" id="KIO32994.1"/>
    </source>
</evidence>
<protein>
    <submittedName>
        <fullName evidence="1">Uncharacterized protein</fullName>
    </submittedName>
</protein>
<name>A0A0C3QW13_9AGAM</name>
<sequence length="109" mass="12260">MKETWLFAGLSELVVKGLGEDVLNGVINMVKRRSGSASAGAPGSPARLRIIEFVHECDDGIRSEEDRLVPDPTKAEWQLFLQLLDLLDDDARVFRNGKRVTKKRVERLI</sequence>
<proteinExistence type="predicted"/>
<dbReference type="AlphaFoldDB" id="A0A0C3QW13"/>
<evidence type="ECO:0000313" key="2">
    <source>
        <dbReference type="Proteomes" id="UP000054248"/>
    </source>
</evidence>
<organism evidence="1 2">
    <name type="scientific">Tulasnella calospora MUT 4182</name>
    <dbReference type="NCBI Taxonomy" id="1051891"/>
    <lineage>
        <taxon>Eukaryota</taxon>
        <taxon>Fungi</taxon>
        <taxon>Dikarya</taxon>
        <taxon>Basidiomycota</taxon>
        <taxon>Agaricomycotina</taxon>
        <taxon>Agaricomycetes</taxon>
        <taxon>Cantharellales</taxon>
        <taxon>Tulasnellaceae</taxon>
        <taxon>Tulasnella</taxon>
    </lineage>
</organism>
<dbReference type="EMBL" id="KN822951">
    <property type="protein sequence ID" value="KIO32994.1"/>
    <property type="molecule type" value="Genomic_DNA"/>
</dbReference>
<keyword evidence="2" id="KW-1185">Reference proteome</keyword>
<feature type="non-terminal residue" evidence="1">
    <location>
        <position position="109"/>
    </location>
</feature>